<dbReference type="GO" id="GO:0004252">
    <property type="term" value="F:serine-type endopeptidase activity"/>
    <property type="evidence" value="ECO:0007669"/>
    <property type="project" value="InterPro"/>
</dbReference>
<evidence type="ECO:0000256" key="2">
    <source>
        <dbReference type="ARBA" id="ARBA00004239"/>
    </source>
</evidence>
<dbReference type="SUPFAM" id="SSF54897">
    <property type="entry name" value="Protease propeptides/inhibitors"/>
    <property type="match status" value="1"/>
</dbReference>
<feature type="domain" description="Peptidase S53" evidence="11">
    <location>
        <begin position="193"/>
        <end position="556"/>
    </location>
</feature>
<evidence type="ECO:0000256" key="1">
    <source>
        <dbReference type="ARBA" id="ARBA00001913"/>
    </source>
</evidence>
<evidence type="ECO:0000256" key="4">
    <source>
        <dbReference type="ARBA" id="ARBA00022723"/>
    </source>
</evidence>
<evidence type="ECO:0000256" key="7">
    <source>
        <dbReference type="ARBA" id="ARBA00022837"/>
    </source>
</evidence>
<dbReference type="GO" id="GO:0008240">
    <property type="term" value="F:tripeptidyl-peptidase activity"/>
    <property type="evidence" value="ECO:0007669"/>
    <property type="project" value="TreeGrafter"/>
</dbReference>
<comment type="caution">
    <text evidence="9">Lacks conserved residue(s) required for the propagation of feature annotation.</text>
</comment>
<dbReference type="PROSITE" id="PS51695">
    <property type="entry name" value="SEDOLISIN"/>
    <property type="match status" value="1"/>
</dbReference>
<dbReference type="InterPro" id="IPR015366">
    <property type="entry name" value="S53_propep"/>
</dbReference>
<dbReference type="SUPFAM" id="SSF52743">
    <property type="entry name" value="Subtilisin-like"/>
    <property type="match status" value="1"/>
</dbReference>
<keyword evidence="4" id="KW-0479">Metal-binding</keyword>
<sequence>MITTRFTLLAALVSATLANPLLGRIHQQRSDPPQGFTAAGFAPQDEAITFRIALTQRNFPGLEKALYAAATPGSAQYGEYLNKAQVNEYASPSEEAVASAEFTLYEAEGMDGTIMRTPSYVIPEMVKNYVAAVHPTTVFPLIGNQRMQGVKNITVSRPSNNASTHLFSRVAANNIPPSCLPGPEDDPIAYTRPYSLPCRFDLYGIPYKTVDGLVPSNSLWMSGYSNDFANKNLTKDYIKSWRPELTDHEMFDLVTISSGMNNQLPGGAGLFGTAAVTTALTTVANTPITFMSVGTDNSDDAIVWFIDQANYLLELDDPPKVLVGDWPMSEFFVDKTLATSLCNSYAQLAARGVTILHPVQSHGVGLWWIGGPPSTCPKFYVTFPASCPYVTAVGSSSISADGTFEEIDSFNSGGFSTYFSRPAYQDIAVPQYVAALEEGTYEGLYDPSGRGTPDVSLHQWWTMAPDAGWAYGSQSFSTYLFGSMVALLNEELLAAGKSSLGFLNPFIYQNLDAFNDFTTGNNPGCDVEGFNATTGWDPVSGAGSPIYAKLRAAAGL</sequence>
<dbReference type="GO" id="GO:0046872">
    <property type="term" value="F:metal ion binding"/>
    <property type="evidence" value="ECO:0007669"/>
    <property type="project" value="UniProtKB-KW"/>
</dbReference>
<evidence type="ECO:0000256" key="10">
    <source>
        <dbReference type="SAM" id="SignalP"/>
    </source>
</evidence>
<keyword evidence="7" id="KW-0106">Calcium</keyword>
<evidence type="ECO:0000256" key="9">
    <source>
        <dbReference type="PROSITE-ProRule" id="PRU01032"/>
    </source>
</evidence>
<dbReference type="InterPro" id="IPR050819">
    <property type="entry name" value="Tripeptidyl-peptidase_I"/>
</dbReference>
<evidence type="ECO:0000313" key="12">
    <source>
        <dbReference type="EMBL" id="TFL02135.1"/>
    </source>
</evidence>
<protein>
    <submittedName>
        <fullName evidence="12">Peptidase S8/S53 domain-containing protein</fullName>
    </submittedName>
</protein>
<dbReference type="InterPro" id="IPR036852">
    <property type="entry name" value="Peptidase_S8/S53_dom_sf"/>
</dbReference>
<dbReference type="Gene3D" id="3.40.50.200">
    <property type="entry name" value="Peptidase S8/S53 domain"/>
    <property type="match status" value="1"/>
</dbReference>
<dbReference type="PANTHER" id="PTHR14218:SF15">
    <property type="entry name" value="TRIPEPTIDYL-PEPTIDASE 1"/>
    <property type="match status" value="1"/>
</dbReference>
<reference evidence="12 13" key="1">
    <citation type="journal article" date="2019" name="Nat. Ecol. Evol.">
        <title>Megaphylogeny resolves global patterns of mushroom evolution.</title>
        <authorList>
            <person name="Varga T."/>
            <person name="Krizsan K."/>
            <person name="Foldi C."/>
            <person name="Dima B."/>
            <person name="Sanchez-Garcia M."/>
            <person name="Sanchez-Ramirez S."/>
            <person name="Szollosi G.J."/>
            <person name="Szarkandi J.G."/>
            <person name="Papp V."/>
            <person name="Albert L."/>
            <person name="Andreopoulos W."/>
            <person name="Angelini C."/>
            <person name="Antonin V."/>
            <person name="Barry K.W."/>
            <person name="Bougher N.L."/>
            <person name="Buchanan P."/>
            <person name="Buyck B."/>
            <person name="Bense V."/>
            <person name="Catcheside P."/>
            <person name="Chovatia M."/>
            <person name="Cooper J."/>
            <person name="Damon W."/>
            <person name="Desjardin D."/>
            <person name="Finy P."/>
            <person name="Geml J."/>
            <person name="Haridas S."/>
            <person name="Hughes K."/>
            <person name="Justo A."/>
            <person name="Karasinski D."/>
            <person name="Kautmanova I."/>
            <person name="Kiss B."/>
            <person name="Kocsube S."/>
            <person name="Kotiranta H."/>
            <person name="LaButti K.M."/>
            <person name="Lechner B.E."/>
            <person name="Liimatainen K."/>
            <person name="Lipzen A."/>
            <person name="Lukacs Z."/>
            <person name="Mihaltcheva S."/>
            <person name="Morgado L.N."/>
            <person name="Niskanen T."/>
            <person name="Noordeloos M.E."/>
            <person name="Ohm R.A."/>
            <person name="Ortiz-Santana B."/>
            <person name="Ovrebo C."/>
            <person name="Racz N."/>
            <person name="Riley R."/>
            <person name="Savchenko A."/>
            <person name="Shiryaev A."/>
            <person name="Soop K."/>
            <person name="Spirin V."/>
            <person name="Szebenyi C."/>
            <person name="Tomsovsky M."/>
            <person name="Tulloss R.E."/>
            <person name="Uehling J."/>
            <person name="Grigoriev I.V."/>
            <person name="Vagvolgyi C."/>
            <person name="Papp T."/>
            <person name="Martin F.M."/>
            <person name="Miettinen O."/>
            <person name="Hibbett D.S."/>
            <person name="Nagy L.G."/>
        </authorList>
    </citation>
    <scope>NUCLEOTIDE SEQUENCE [LARGE SCALE GENOMIC DNA]</scope>
    <source>
        <strain evidence="12 13">CBS 309.79</strain>
    </source>
</reference>
<keyword evidence="3" id="KW-0645">Protease</keyword>
<evidence type="ECO:0000256" key="3">
    <source>
        <dbReference type="ARBA" id="ARBA00022670"/>
    </source>
</evidence>
<organism evidence="12 13">
    <name type="scientific">Pterulicium gracile</name>
    <dbReference type="NCBI Taxonomy" id="1884261"/>
    <lineage>
        <taxon>Eukaryota</taxon>
        <taxon>Fungi</taxon>
        <taxon>Dikarya</taxon>
        <taxon>Basidiomycota</taxon>
        <taxon>Agaricomycotina</taxon>
        <taxon>Agaricomycetes</taxon>
        <taxon>Agaricomycetidae</taxon>
        <taxon>Agaricales</taxon>
        <taxon>Pleurotineae</taxon>
        <taxon>Pterulaceae</taxon>
        <taxon>Pterulicium</taxon>
    </lineage>
</organism>
<proteinExistence type="predicted"/>
<accession>A0A5C3QJD4</accession>
<feature type="chain" id="PRO_5022965060" evidence="10">
    <location>
        <begin position="19"/>
        <end position="556"/>
    </location>
</feature>
<dbReference type="Proteomes" id="UP000305067">
    <property type="component" value="Unassembled WGS sequence"/>
</dbReference>
<keyword evidence="13" id="KW-1185">Reference proteome</keyword>
<name>A0A5C3QJD4_9AGAR</name>
<dbReference type="OrthoDB" id="409122at2759"/>
<dbReference type="EMBL" id="ML178823">
    <property type="protein sequence ID" value="TFL02135.1"/>
    <property type="molecule type" value="Genomic_DNA"/>
</dbReference>
<dbReference type="PANTHER" id="PTHR14218">
    <property type="entry name" value="PROTEASE S8 TRIPEPTIDYL PEPTIDASE I CLN2"/>
    <property type="match status" value="1"/>
</dbReference>
<dbReference type="SMART" id="SM00944">
    <property type="entry name" value="Pro-kuma_activ"/>
    <property type="match status" value="1"/>
</dbReference>
<keyword evidence="6" id="KW-0720">Serine protease</keyword>
<evidence type="ECO:0000256" key="8">
    <source>
        <dbReference type="ARBA" id="ARBA00023145"/>
    </source>
</evidence>
<evidence type="ECO:0000256" key="6">
    <source>
        <dbReference type="ARBA" id="ARBA00022825"/>
    </source>
</evidence>
<keyword evidence="5" id="KW-0378">Hydrolase</keyword>
<dbReference type="AlphaFoldDB" id="A0A5C3QJD4"/>
<evidence type="ECO:0000256" key="5">
    <source>
        <dbReference type="ARBA" id="ARBA00022801"/>
    </source>
</evidence>
<gene>
    <name evidence="12" type="ORF">BDV98DRAFT_592622</name>
</gene>
<dbReference type="GO" id="GO:0005576">
    <property type="term" value="C:extracellular region"/>
    <property type="evidence" value="ECO:0007669"/>
    <property type="project" value="UniProtKB-SubCell"/>
</dbReference>
<dbReference type="Pfam" id="PF09286">
    <property type="entry name" value="Pro-kuma_activ"/>
    <property type="match status" value="1"/>
</dbReference>
<comment type="cofactor">
    <cofactor evidence="1">
        <name>Ca(2+)</name>
        <dbReference type="ChEBI" id="CHEBI:29108"/>
    </cofactor>
</comment>
<dbReference type="STRING" id="1884261.A0A5C3QJD4"/>
<evidence type="ECO:0000313" key="13">
    <source>
        <dbReference type="Proteomes" id="UP000305067"/>
    </source>
</evidence>
<keyword evidence="10" id="KW-0732">Signal</keyword>
<dbReference type="InterPro" id="IPR030400">
    <property type="entry name" value="Sedolisin_dom"/>
</dbReference>
<dbReference type="CDD" id="cd11377">
    <property type="entry name" value="Pro-peptidase_S53"/>
    <property type="match status" value="1"/>
</dbReference>
<keyword evidence="8" id="KW-0865">Zymogen</keyword>
<feature type="signal peptide" evidence="10">
    <location>
        <begin position="1"/>
        <end position="18"/>
    </location>
</feature>
<dbReference type="CDD" id="cd04056">
    <property type="entry name" value="Peptidases_S53"/>
    <property type="match status" value="1"/>
</dbReference>
<comment type="subcellular location">
    <subcellularLocation>
        <location evidence="2">Secreted</location>
        <location evidence="2">Extracellular space</location>
    </subcellularLocation>
</comment>
<dbReference type="GO" id="GO:0006508">
    <property type="term" value="P:proteolysis"/>
    <property type="evidence" value="ECO:0007669"/>
    <property type="project" value="UniProtKB-KW"/>
</dbReference>
<evidence type="ECO:0000259" key="11">
    <source>
        <dbReference type="PROSITE" id="PS51695"/>
    </source>
</evidence>